<evidence type="ECO:0000256" key="5">
    <source>
        <dbReference type="SAM" id="SignalP"/>
    </source>
</evidence>
<dbReference type="CDD" id="cd13690">
    <property type="entry name" value="PBP2_GluB"/>
    <property type="match status" value="1"/>
</dbReference>
<dbReference type="EMBL" id="JACKSJ010000197">
    <property type="protein sequence ID" value="MCV7172711.1"/>
    <property type="molecule type" value="Genomic_DNA"/>
</dbReference>
<name>A0A9X3BXK2_9MYCO</name>
<evidence type="ECO:0000259" key="6">
    <source>
        <dbReference type="SMART" id="SM00062"/>
    </source>
</evidence>
<evidence type="ECO:0000256" key="1">
    <source>
        <dbReference type="ARBA" id="ARBA00010333"/>
    </source>
</evidence>
<evidence type="ECO:0000313" key="8">
    <source>
        <dbReference type="Proteomes" id="UP001140293"/>
    </source>
</evidence>
<dbReference type="GO" id="GO:0030288">
    <property type="term" value="C:outer membrane-bounded periplasmic space"/>
    <property type="evidence" value="ECO:0007669"/>
    <property type="project" value="TreeGrafter"/>
</dbReference>
<dbReference type="PANTHER" id="PTHR30085:SF6">
    <property type="entry name" value="ABC TRANSPORTER GLUTAMINE-BINDING PROTEIN GLNH"/>
    <property type="match status" value="1"/>
</dbReference>
<dbReference type="RefSeq" id="WP_264014883.1">
    <property type="nucleotide sequence ID" value="NZ_JACKSJ010000197.1"/>
</dbReference>
<feature type="chain" id="PRO_5040990888" evidence="5">
    <location>
        <begin position="25"/>
        <end position="321"/>
    </location>
</feature>
<feature type="region of interest" description="Disordered" evidence="4">
    <location>
        <begin position="42"/>
        <end position="72"/>
    </location>
</feature>
<dbReference type="PANTHER" id="PTHR30085">
    <property type="entry name" value="AMINO ACID ABC TRANSPORTER PERMEASE"/>
    <property type="match status" value="1"/>
</dbReference>
<evidence type="ECO:0000256" key="4">
    <source>
        <dbReference type="SAM" id="MobiDB-lite"/>
    </source>
</evidence>
<comment type="similarity">
    <text evidence="1">Belongs to the bacterial solute-binding protein 3 family.</text>
</comment>
<dbReference type="Proteomes" id="UP001140293">
    <property type="component" value="Unassembled WGS sequence"/>
</dbReference>
<dbReference type="GO" id="GO:0005576">
    <property type="term" value="C:extracellular region"/>
    <property type="evidence" value="ECO:0007669"/>
    <property type="project" value="TreeGrafter"/>
</dbReference>
<gene>
    <name evidence="7" type="ORF">H7I41_22580</name>
</gene>
<accession>A0A9X3BXK2</accession>
<dbReference type="InterPro" id="IPR001638">
    <property type="entry name" value="Solute-binding_3/MltF_N"/>
</dbReference>
<dbReference type="SUPFAM" id="SSF53850">
    <property type="entry name" value="Periplasmic binding protein-like II"/>
    <property type="match status" value="1"/>
</dbReference>
<reference evidence="7" key="1">
    <citation type="submission" date="2020-07" db="EMBL/GenBank/DDBJ databases">
        <authorList>
            <person name="Pettersson B.M.F."/>
            <person name="Behra P.R.K."/>
            <person name="Ramesh M."/>
            <person name="Das S."/>
            <person name="Dasgupta S."/>
            <person name="Kirsebom L.A."/>
        </authorList>
    </citation>
    <scope>NUCLEOTIDE SEQUENCE</scope>
    <source>
        <strain evidence="7">DSM 44615</strain>
    </source>
</reference>
<keyword evidence="8" id="KW-1185">Reference proteome</keyword>
<sequence length="321" mass="34177">MRARWVLVALAVVAGGCGSPPAPPAPVNATPAQVRPAGATEITAAPGTPAPDCDREASLRPGPMPEPGNMPANSTMAAISERGRLVVGVDQNTFLFGYRNPTTGHLEGFDIDLAREIARRIFGDDDRIDLRVVDAAQRETALTSGQVDLVVRTYSVTCQRREKLAFSTVYFYANQRILAVEGSGIDSAATLARKRVCAVSGTTSLSTLFALEARPTVVGVTSWTDCLVMLQQGQIDAISTDDVVLAGLAEQDPSVDIVGPSMGVEPYAIGIRKDRDDLVRFVNGALDEIRSDGTWQRLYSRWLDSLGPSPGPPAPRYGAAP</sequence>
<dbReference type="GO" id="GO:0006865">
    <property type="term" value="P:amino acid transport"/>
    <property type="evidence" value="ECO:0007669"/>
    <property type="project" value="TreeGrafter"/>
</dbReference>
<organism evidence="7 8">
    <name type="scientific">[Mycobacterium] manitobense</name>
    <dbReference type="NCBI Taxonomy" id="190147"/>
    <lineage>
        <taxon>Bacteria</taxon>
        <taxon>Bacillati</taxon>
        <taxon>Actinomycetota</taxon>
        <taxon>Actinomycetes</taxon>
        <taxon>Mycobacteriales</taxon>
        <taxon>Mycobacteriaceae</taxon>
        <taxon>Mycolicibacterium</taxon>
    </lineage>
</organism>
<keyword evidence="3 5" id="KW-0732">Signal</keyword>
<evidence type="ECO:0000256" key="2">
    <source>
        <dbReference type="ARBA" id="ARBA00022448"/>
    </source>
</evidence>
<comment type="caution">
    <text evidence="7">The sequence shown here is derived from an EMBL/GenBank/DDBJ whole genome shotgun (WGS) entry which is preliminary data.</text>
</comment>
<dbReference type="InterPro" id="IPR051455">
    <property type="entry name" value="Bact_solute-bind_prot3"/>
</dbReference>
<dbReference type="Pfam" id="PF00497">
    <property type="entry name" value="SBP_bac_3"/>
    <property type="match status" value="1"/>
</dbReference>
<dbReference type="AlphaFoldDB" id="A0A9X3BXK2"/>
<reference evidence="7" key="2">
    <citation type="journal article" date="2022" name="BMC Genomics">
        <title>Comparative genome analysis of mycobacteria focusing on tRNA and non-coding RNA.</title>
        <authorList>
            <person name="Behra P.R.K."/>
            <person name="Pettersson B.M.F."/>
            <person name="Ramesh M."/>
            <person name="Das S."/>
            <person name="Dasgupta S."/>
            <person name="Kirsebom L.A."/>
        </authorList>
    </citation>
    <scope>NUCLEOTIDE SEQUENCE</scope>
    <source>
        <strain evidence="7">DSM 44615</strain>
    </source>
</reference>
<proteinExistence type="inferred from homology"/>
<feature type="domain" description="Solute-binding protein family 3/N-terminal" evidence="6">
    <location>
        <begin position="84"/>
        <end position="306"/>
    </location>
</feature>
<evidence type="ECO:0000256" key="3">
    <source>
        <dbReference type="ARBA" id="ARBA00022729"/>
    </source>
</evidence>
<dbReference type="PROSITE" id="PS51257">
    <property type="entry name" value="PROKAR_LIPOPROTEIN"/>
    <property type="match status" value="1"/>
</dbReference>
<evidence type="ECO:0000313" key="7">
    <source>
        <dbReference type="EMBL" id="MCV7172711.1"/>
    </source>
</evidence>
<keyword evidence="2" id="KW-0813">Transport</keyword>
<dbReference type="SMART" id="SM00062">
    <property type="entry name" value="PBPb"/>
    <property type="match status" value="1"/>
</dbReference>
<protein>
    <submittedName>
        <fullName evidence="7">Glutamate ABC transporter substrate-binding protein</fullName>
    </submittedName>
</protein>
<dbReference type="Gene3D" id="3.40.190.10">
    <property type="entry name" value="Periplasmic binding protein-like II"/>
    <property type="match status" value="2"/>
</dbReference>
<feature type="signal peptide" evidence="5">
    <location>
        <begin position="1"/>
        <end position="24"/>
    </location>
</feature>